<accession>A0ABS1BAH6</accession>
<dbReference type="PANTHER" id="PTHR33744:SF1">
    <property type="entry name" value="DNA-BINDING TRANSCRIPTIONAL ACTIVATOR ADER"/>
    <property type="match status" value="1"/>
</dbReference>
<dbReference type="InterPro" id="IPR042070">
    <property type="entry name" value="PucR_C-HTH_sf"/>
</dbReference>
<dbReference type="Gene3D" id="3.30.450.40">
    <property type="match status" value="1"/>
</dbReference>
<evidence type="ECO:0000256" key="1">
    <source>
        <dbReference type="ARBA" id="ARBA00006754"/>
    </source>
</evidence>
<protein>
    <submittedName>
        <fullName evidence="3">Helix-turn-helix domain-containing protein</fullName>
    </submittedName>
</protein>
<dbReference type="InterPro" id="IPR003018">
    <property type="entry name" value="GAF"/>
</dbReference>
<reference evidence="3 4" key="1">
    <citation type="submission" date="2020-12" db="EMBL/GenBank/DDBJ databases">
        <title>Brachybacterium sp. MASK1Z-5, whole genome shotgun sequence.</title>
        <authorList>
            <person name="Tuo L."/>
        </authorList>
    </citation>
    <scope>NUCLEOTIDE SEQUENCE [LARGE SCALE GENOMIC DNA]</scope>
    <source>
        <strain evidence="3 4">MASK1Z-5</strain>
    </source>
</reference>
<organism evidence="3 4">
    <name type="scientific">Brachybacterium halotolerans</name>
    <dbReference type="NCBI Taxonomy" id="2795215"/>
    <lineage>
        <taxon>Bacteria</taxon>
        <taxon>Bacillati</taxon>
        <taxon>Actinomycetota</taxon>
        <taxon>Actinomycetes</taxon>
        <taxon>Micrococcales</taxon>
        <taxon>Dermabacteraceae</taxon>
        <taxon>Brachybacterium</taxon>
    </lineage>
</organism>
<dbReference type="Pfam" id="PF13185">
    <property type="entry name" value="GAF_2"/>
    <property type="match status" value="1"/>
</dbReference>
<dbReference type="InterPro" id="IPR041522">
    <property type="entry name" value="CdaR_GGDEF"/>
</dbReference>
<dbReference type="SUPFAM" id="SSF55781">
    <property type="entry name" value="GAF domain-like"/>
    <property type="match status" value="1"/>
</dbReference>
<dbReference type="PANTHER" id="PTHR33744">
    <property type="entry name" value="CARBOHYDRATE DIACID REGULATOR"/>
    <property type="match status" value="1"/>
</dbReference>
<evidence type="ECO:0000313" key="4">
    <source>
        <dbReference type="Proteomes" id="UP000612352"/>
    </source>
</evidence>
<dbReference type="Pfam" id="PF17853">
    <property type="entry name" value="GGDEF_2"/>
    <property type="match status" value="1"/>
</dbReference>
<dbReference type="Pfam" id="PF13556">
    <property type="entry name" value="HTH_30"/>
    <property type="match status" value="1"/>
</dbReference>
<comment type="caution">
    <text evidence="3">The sequence shown here is derived from an EMBL/GenBank/DDBJ whole genome shotgun (WGS) entry which is preliminary data.</text>
</comment>
<dbReference type="SMART" id="SM00065">
    <property type="entry name" value="GAF"/>
    <property type="match status" value="1"/>
</dbReference>
<dbReference type="EMBL" id="JAEDAJ010000004">
    <property type="protein sequence ID" value="MBK0331635.1"/>
    <property type="molecule type" value="Genomic_DNA"/>
</dbReference>
<gene>
    <name evidence="3" type="ORF">I8D64_09495</name>
</gene>
<evidence type="ECO:0000313" key="3">
    <source>
        <dbReference type="EMBL" id="MBK0331635.1"/>
    </source>
</evidence>
<keyword evidence="4" id="KW-1185">Reference proteome</keyword>
<proteinExistence type="inferred from homology"/>
<dbReference type="InterPro" id="IPR025736">
    <property type="entry name" value="PucR_C-HTH_dom"/>
</dbReference>
<dbReference type="Gene3D" id="1.10.10.2840">
    <property type="entry name" value="PucR C-terminal helix-turn-helix domain"/>
    <property type="match status" value="1"/>
</dbReference>
<name>A0ABS1BAH6_9MICO</name>
<feature type="domain" description="GAF" evidence="2">
    <location>
        <begin position="78"/>
        <end position="227"/>
    </location>
</feature>
<dbReference type="InterPro" id="IPR051448">
    <property type="entry name" value="CdaR-like_regulators"/>
</dbReference>
<evidence type="ECO:0000259" key="2">
    <source>
        <dbReference type="SMART" id="SM00065"/>
    </source>
</evidence>
<dbReference type="RefSeq" id="WP_200502258.1">
    <property type="nucleotide sequence ID" value="NZ_JAEDAJ010000004.1"/>
</dbReference>
<sequence>MGAMESLLRAVMAEEDPARLEGAIAAAREGTGADGSALDEADARTLRALQQRLAQGARREELLRTVSSIAVDVTTRRDVVGVLHEIVRRTRLLTGADMAYIALNTADTTFIRESDGVRTEEYRTLRMPIGYGVLGRAATGRAIVTTADYLEDAALSHIGEIDDIVRGEGVRSILAVPMTLREQVHGALLIADRTSREYPPETVDIVDTLSRHASVALDNARRFEEVTGALASLSAQQDEDEERMVELHEILDLDAGLLEALLDGGDLEVLARRVHELLGADLALLDAGGVPMVETDPGARLAVGLDGEALRAARGTGKPAVSGGTTLACASSGREHLGTLVVGRALAPRLLPRVQRVAVFFGILLLLGRAQQDDRRRRDRAVIDALVRGGREVDTVRGDARVRAVRPGSGVRMVAIDVFDVDVGPLADRLRAGTAHDGAVVALHGDHLCVLVPDAAADALSALLDVAGSGVNAGWSSPVEDLARIPAAHRSAELALRSLAVLGVRGRSADGERIGMVGLMAEAIHRDPTLPSPLLVIRPLEDYDREHGTELTRSAWAFAESGRHVPRTAQMLHVHPNTVRQRLERIAGLLGEDWRAPARFLDLHFALRMWSLGREEAGG</sequence>
<comment type="similarity">
    <text evidence="1">Belongs to the CdaR family.</text>
</comment>
<dbReference type="InterPro" id="IPR029016">
    <property type="entry name" value="GAF-like_dom_sf"/>
</dbReference>
<dbReference type="Proteomes" id="UP000612352">
    <property type="component" value="Unassembled WGS sequence"/>
</dbReference>